<proteinExistence type="predicted"/>
<evidence type="ECO:0000313" key="6">
    <source>
        <dbReference type="Proteomes" id="UP000050668"/>
    </source>
</evidence>
<dbReference type="RefSeq" id="WP_053583509.1">
    <property type="nucleotide sequence ID" value="NZ_LGRV01000003.1"/>
</dbReference>
<organism evidence="5 6">
    <name type="scientific">Lysinibacillus contaminans</name>
    <dbReference type="NCBI Taxonomy" id="1293441"/>
    <lineage>
        <taxon>Bacteria</taxon>
        <taxon>Bacillati</taxon>
        <taxon>Bacillota</taxon>
        <taxon>Bacilli</taxon>
        <taxon>Bacillales</taxon>
        <taxon>Bacillaceae</taxon>
        <taxon>Lysinibacillus</taxon>
    </lineage>
</organism>
<gene>
    <name evidence="5" type="ORF">AEA09_08990</name>
</gene>
<accession>A0ABR5K1P6</accession>
<evidence type="ECO:0000259" key="4">
    <source>
        <dbReference type="PROSITE" id="PS50995"/>
    </source>
</evidence>
<dbReference type="PANTHER" id="PTHR42756:SF1">
    <property type="entry name" value="TRANSCRIPTIONAL REPRESSOR OF EMRAB OPERON"/>
    <property type="match status" value="1"/>
</dbReference>
<keyword evidence="1" id="KW-0805">Transcription regulation</keyword>
<dbReference type="InterPro" id="IPR036390">
    <property type="entry name" value="WH_DNA-bd_sf"/>
</dbReference>
<dbReference type="EMBL" id="LGRV01000003">
    <property type="protein sequence ID" value="KOS68665.1"/>
    <property type="molecule type" value="Genomic_DNA"/>
</dbReference>
<evidence type="ECO:0000256" key="3">
    <source>
        <dbReference type="ARBA" id="ARBA00023163"/>
    </source>
</evidence>
<evidence type="ECO:0000256" key="2">
    <source>
        <dbReference type="ARBA" id="ARBA00023125"/>
    </source>
</evidence>
<reference evidence="6" key="1">
    <citation type="submission" date="2015-07" db="EMBL/GenBank/DDBJ databases">
        <title>Fjat-14205 dsm 2895.</title>
        <authorList>
            <person name="Liu B."/>
            <person name="Wang J."/>
            <person name="Zhu Y."/>
            <person name="Liu G."/>
            <person name="Chen Q."/>
            <person name="Chen Z."/>
            <person name="Lan J."/>
            <person name="Che J."/>
            <person name="Ge C."/>
            <person name="Shi H."/>
            <person name="Pan Z."/>
            <person name="Liu X."/>
        </authorList>
    </citation>
    <scope>NUCLEOTIDE SEQUENCE [LARGE SCALE GENOMIC DNA]</scope>
    <source>
        <strain evidence="6">DSM 25560</strain>
    </source>
</reference>
<dbReference type="SMART" id="SM00347">
    <property type="entry name" value="HTH_MARR"/>
    <property type="match status" value="1"/>
</dbReference>
<dbReference type="InterPro" id="IPR036388">
    <property type="entry name" value="WH-like_DNA-bd_sf"/>
</dbReference>
<comment type="caution">
    <text evidence="5">The sequence shown here is derived from an EMBL/GenBank/DDBJ whole genome shotgun (WGS) entry which is preliminary data.</text>
</comment>
<keyword evidence="2" id="KW-0238">DNA-binding</keyword>
<dbReference type="Pfam" id="PF01047">
    <property type="entry name" value="MarR"/>
    <property type="match status" value="1"/>
</dbReference>
<name>A0ABR5K1P6_9BACI</name>
<feature type="domain" description="HTH marR-type" evidence="4">
    <location>
        <begin position="3"/>
        <end position="135"/>
    </location>
</feature>
<keyword evidence="6" id="KW-1185">Reference proteome</keyword>
<dbReference type="InterPro" id="IPR000835">
    <property type="entry name" value="HTH_MarR-typ"/>
</dbReference>
<dbReference type="PROSITE" id="PS50995">
    <property type="entry name" value="HTH_MARR_2"/>
    <property type="match status" value="1"/>
</dbReference>
<dbReference type="PANTHER" id="PTHR42756">
    <property type="entry name" value="TRANSCRIPTIONAL REGULATOR, MARR"/>
    <property type="match status" value="1"/>
</dbReference>
<keyword evidence="3" id="KW-0804">Transcription</keyword>
<sequence length="138" mass="16176">MVEDDVQEQLVKIGAKMRKDYSDALRDINIHVGQDRALCQLWKEDGITQVQLSERISCEPPTVSNMVKKLEDYGLVQRSRDKHDARISRVYLTERGREIQAPVSEIWNKQQEKLLQGIQQDELFLVRRILQQMLQNLT</sequence>
<dbReference type="Proteomes" id="UP000050668">
    <property type="component" value="Unassembled WGS sequence"/>
</dbReference>
<evidence type="ECO:0000256" key="1">
    <source>
        <dbReference type="ARBA" id="ARBA00023015"/>
    </source>
</evidence>
<protein>
    <submittedName>
        <fullName evidence="5">MarR family transcriptional regulator</fullName>
    </submittedName>
</protein>
<dbReference type="PRINTS" id="PR00598">
    <property type="entry name" value="HTHMARR"/>
</dbReference>
<dbReference type="Gene3D" id="1.10.10.10">
    <property type="entry name" value="Winged helix-like DNA-binding domain superfamily/Winged helix DNA-binding domain"/>
    <property type="match status" value="1"/>
</dbReference>
<evidence type="ECO:0000313" key="5">
    <source>
        <dbReference type="EMBL" id="KOS68665.1"/>
    </source>
</evidence>
<dbReference type="SUPFAM" id="SSF46785">
    <property type="entry name" value="Winged helix' DNA-binding domain"/>
    <property type="match status" value="1"/>
</dbReference>